<comment type="catalytic activity">
    <reaction evidence="5">
        <text>O-phospho-L-tyrosyl-[protein] + H2O = L-tyrosyl-[protein] + phosphate</text>
        <dbReference type="Rhea" id="RHEA:10684"/>
        <dbReference type="Rhea" id="RHEA-COMP:10136"/>
        <dbReference type="Rhea" id="RHEA-COMP:20101"/>
        <dbReference type="ChEBI" id="CHEBI:15377"/>
        <dbReference type="ChEBI" id="CHEBI:43474"/>
        <dbReference type="ChEBI" id="CHEBI:46858"/>
        <dbReference type="ChEBI" id="CHEBI:61978"/>
        <dbReference type="EC" id="3.1.3.48"/>
    </reaction>
</comment>
<dbReference type="Gene3D" id="3.20.20.140">
    <property type="entry name" value="Metal-dependent hydrolases"/>
    <property type="match status" value="1"/>
</dbReference>
<evidence type="ECO:0000313" key="7">
    <source>
        <dbReference type="Proteomes" id="UP000183047"/>
    </source>
</evidence>
<dbReference type="SUPFAM" id="SSF89550">
    <property type="entry name" value="PHP domain-like"/>
    <property type="match status" value="1"/>
</dbReference>
<dbReference type="InterPro" id="IPR016195">
    <property type="entry name" value="Pol/histidinol_Pase-like"/>
</dbReference>
<keyword evidence="4" id="KW-0904">Protein phosphatase</keyword>
<dbReference type="PANTHER" id="PTHR39181">
    <property type="entry name" value="TYROSINE-PROTEIN PHOSPHATASE YWQE"/>
    <property type="match status" value="1"/>
</dbReference>
<dbReference type="PANTHER" id="PTHR39181:SF1">
    <property type="entry name" value="TYROSINE-PROTEIN PHOSPHATASE YWQE"/>
    <property type="match status" value="1"/>
</dbReference>
<dbReference type="Pfam" id="PF19567">
    <property type="entry name" value="CpsB_CapC"/>
    <property type="match status" value="1"/>
</dbReference>
<evidence type="ECO:0000256" key="4">
    <source>
        <dbReference type="ARBA" id="ARBA00022912"/>
    </source>
</evidence>
<keyword evidence="3" id="KW-0378">Hydrolase</keyword>
<reference evidence="7" key="1">
    <citation type="submission" date="2016-10" db="EMBL/GenBank/DDBJ databases">
        <authorList>
            <person name="Varghese N."/>
            <person name="Submissions S."/>
        </authorList>
    </citation>
    <scope>NUCLEOTIDE SEQUENCE [LARGE SCALE GENOMIC DNA]</scope>
    <source>
        <strain evidence="7">XBD2006</strain>
    </source>
</reference>
<dbReference type="EC" id="3.1.3.48" evidence="2"/>
<organism evidence="6 7">
    <name type="scientific">Butyrivibrio hungatei</name>
    <dbReference type="NCBI Taxonomy" id="185008"/>
    <lineage>
        <taxon>Bacteria</taxon>
        <taxon>Bacillati</taxon>
        <taxon>Bacillota</taxon>
        <taxon>Clostridia</taxon>
        <taxon>Lachnospirales</taxon>
        <taxon>Lachnospiraceae</taxon>
        <taxon>Butyrivibrio</taxon>
    </lineage>
</organism>
<evidence type="ECO:0000256" key="1">
    <source>
        <dbReference type="ARBA" id="ARBA00005750"/>
    </source>
</evidence>
<sequence>MPGVDDGSRDIETSLKMLKIAEKNGITHVILTPHHKPMHHNVSPLHNRSYTEQLRQEASKLGININLYPGNEVYYSDETQEELENGKITTLAGSEYVLVEFHPTNTFKAIHNAVYRIQSAGYMPIIAHVERYSDVVLHPSYVEELRDMGCYIQVNASSIMGKYGFGIGLFTKKLLKKGLVHFVATDAHDTAKRAPDILDCRNYVDRKFGEDYGRKIFYDNPMSVINNDVI</sequence>
<protein>
    <recommendedName>
        <fullName evidence="2">protein-tyrosine-phosphatase</fullName>
        <ecNumber evidence="2">3.1.3.48</ecNumber>
    </recommendedName>
</protein>
<name>A0A1G5DXF3_9FIRM</name>
<evidence type="ECO:0000256" key="5">
    <source>
        <dbReference type="ARBA" id="ARBA00051722"/>
    </source>
</evidence>
<dbReference type="GO" id="GO:0004725">
    <property type="term" value="F:protein tyrosine phosphatase activity"/>
    <property type="evidence" value="ECO:0007669"/>
    <property type="project" value="UniProtKB-EC"/>
</dbReference>
<dbReference type="AlphaFoldDB" id="A0A1G5DXF3"/>
<dbReference type="STRING" id="185008.bhn_I2160"/>
<accession>A0A1G5DXF3</accession>
<dbReference type="InterPro" id="IPR016667">
    <property type="entry name" value="Caps_polysacc_synth_CpsB/CapC"/>
</dbReference>
<proteinExistence type="inferred from homology"/>
<evidence type="ECO:0000256" key="2">
    <source>
        <dbReference type="ARBA" id="ARBA00013064"/>
    </source>
</evidence>
<dbReference type="GO" id="GO:0030145">
    <property type="term" value="F:manganese ion binding"/>
    <property type="evidence" value="ECO:0007669"/>
    <property type="project" value="InterPro"/>
</dbReference>
<dbReference type="EMBL" id="FMUR01000009">
    <property type="protein sequence ID" value="SCY19436.1"/>
    <property type="molecule type" value="Genomic_DNA"/>
</dbReference>
<dbReference type="Proteomes" id="UP000183047">
    <property type="component" value="Unassembled WGS sequence"/>
</dbReference>
<comment type="similarity">
    <text evidence="1">Belongs to the metallo-dependent hydrolases superfamily. CpsB/CapC family.</text>
</comment>
<evidence type="ECO:0000313" key="6">
    <source>
        <dbReference type="EMBL" id="SCY19436.1"/>
    </source>
</evidence>
<gene>
    <name evidence="6" type="ORF">SAMN02910451_01708</name>
</gene>
<keyword evidence="7" id="KW-1185">Reference proteome</keyword>
<evidence type="ECO:0000256" key="3">
    <source>
        <dbReference type="ARBA" id="ARBA00022801"/>
    </source>
</evidence>
<dbReference type="PIRSF" id="PIRSF016557">
    <property type="entry name" value="Caps_synth_CpsB"/>
    <property type="match status" value="1"/>
</dbReference>